<dbReference type="Pfam" id="PF03798">
    <property type="entry name" value="TRAM_LAG1_CLN8"/>
    <property type="match status" value="1"/>
</dbReference>
<evidence type="ECO:0000259" key="7">
    <source>
        <dbReference type="PROSITE" id="PS50922"/>
    </source>
</evidence>
<evidence type="ECO:0000313" key="9">
    <source>
        <dbReference type="Proteomes" id="UP001327560"/>
    </source>
</evidence>
<feature type="transmembrane region" description="Helical" evidence="6">
    <location>
        <begin position="127"/>
        <end position="143"/>
    </location>
</feature>
<keyword evidence="3 6" id="KW-1133">Transmembrane helix</keyword>
<sequence length="258" mass="29717">MEGNFGPMEQLLWPISVFSGIIMSKVVYEVTRKISMAYIKGYNKLSRLQKIEWNNRGFSTFHAMVAAAVSFYLLVVSDLFKSGAQQEFLVNRKSLLSDTIFGISLGYFLSDLAMILWLFPSLGGKEYVLHHGVSMYSILLALLSGKAHIYILMVLFTEATTPFVNLRWYLDLAGQKNSNLYVYNGVALFFGWLVVRILLFIYFFTHIYLHFDQVKTIFPLGLYSLLTAPPALAMMNVIWFWKIFKGMMKTLSKKRHTY</sequence>
<dbReference type="EMBL" id="CP136897">
    <property type="protein sequence ID" value="WOL16194.1"/>
    <property type="molecule type" value="Genomic_DNA"/>
</dbReference>
<dbReference type="GO" id="GO:0005783">
    <property type="term" value="C:endoplasmic reticulum"/>
    <property type="evidence" value="ECO:0007669"/>
    <property type="project" value="TreeGrafter"/>
</dbReference>
<keyword evidence="4 5" id="KW-0472">Membrane</keyword>
<reference evidence="8 9" key="1">
    <citation type="submission" date="2023-10" db="EMBL/GenBank/DDBJ databases">
        <title>Chromosome-scale genome assembly provides insights into flower coloration mechanisms of Canna indica.</title>
        <authorList>
            <person name="Li C."/>
        </authorList>
    </citation>
    <scope>NUCLEOTIDE SEQUENCE [LARGE SCALE GENOMIC DNA]</scope>
    <source>
        <tissue evidence="8">Flower</tissue>
    </source>
</reference>
<evidence type="ECO:0000256" key="4">
    <source>
        <dbReference type="ARBA" id="ARBA00023136"/>
    </source>
</evidence>
<gene>
    <name evidence="8" type="ORF">Cni_G24976</name>
</gene>
<dbReference type="GO" id="GO:0016020">
    <property type="term" value="C:membrane"/>
    <property type="evidence" value="ECO:0007669"/>
    <property type="project" value="UniProtKB-SubCell"/>
</dbReference>
<dbReference type="PROSITE" id="PS50922">
    <property type="entry name" value="TLC"/>
    <property type="match status" value="1"/>
</dbReference>
<proteinExistence type="predicted"/>
<dbReference type="InterPro" id="IPR006634">
    <property type="entry name" value="TLC-dom"/>
</dbReference>
<dbReference type="GO" id="GO:0055088">
    <property type="term" value="P:lipid homeostasis"/>
    <property type="evidence" value="ECO:0007669"/>
    <property type="project" value="TreeGrafter"/>
</dbReference>
<name>A0AAQ3KWR6_9LILI</name>
<feature type="transmembrane region" description="Helical" evidence="6">
    <location>
        <begin position="57"/>
        <end position="80"/>
    </location>
</feature>
<feature type="transmembrane region" description="Helical" evidence="6">
    <location>
        <begin position="149"/>
        <end position="170"/>
    </location>
</feature>
<dbReference type="PANTHER" id="PTHR13439:SF0">
    <property type="entry name" value="TOPOISOMERASE I DAMAGE AFFECTED PROTEIN 4"/>
    <property type="match status" value="1"/>
</dbReference>
<dbReference type="SMART" id="SM00724">
    <property type="entry name" value="TLC"/>
    <property type="match status" value="1"/>
</dbReference>
<dbReference type="Proteomes" id="UP001327560">
    <property type="component" value="Chromosome 8"/>
</dbReference>
<organism evidence="8 9">
    <name type="scientific">Canna indica</name>
    <name type="common">Indian-shot</name>
    <dbReference type="NCBI Taxonomy" id="4628"/>
    <lineage>
        <taxon>Eukaryota</taxon>
        <taxon>Viridiplantae</taxon>
        <taxon>Streptophyta</taxon>
        <taxon>Embryophyta</taxon>
        <taxon>Tracheophyta</taxon>
        <taxon>Spermatophyta</taxon>
        <taxon>Magnoliopsida</taxon>
        <taxon>Liliopsida</taxon>
        <taxon>Zingiberales</taxon>
        <taxon>Cannaceae</taxon>
        <taxon>Canna</taxon>
    </lineage>
</organism>
<keyword evidence="9" id="KW-1185">Reference proteome</keyword>
<evidence type="ECO:0000256" key="3">
    <source>
        <dbReference type="ARBA" id="ARBA00022989"/>
    </source>
</evidence>
<dbReference type="InterPro" id="IPR050846">
    <property type="entry name" value="TLCD"/>
</dbReference>
<evidence type="ECO:0000256" key="5">
    <source>
        <dbReference type="PROSITE-ProRule" id="PRU00205"/>
    </source>
</evidence>
<feature type="transmembrane region" description="Helical" evidence="6">
    <location>
        <begin position="12"/>
        <end position="30"/>
    </location>
</feature>
<evidence type="ECO:0000256" key="6">
    <source>
        <dbReference type="SAM" id="Phobius"/>
    </source>
</evidence>
<feature type="transmembrane region" description="Helical" evidence="6">
    <location>
        <begin position="100"/>
        <end position="120"/>
    </location>
</feature>
<evidence type="ECO:0000256" key="2">
    <source>
        <dbReference type="ARBA" id="ARBA00022692"/>
    </source>
</evidence>
<dbReference type="PANTHER" id="PTHR13439">
    <property type="entry name" value="CT120 PROTEIN"/>
    <property type="match status" value="1"/>
</dbReference>
<feature type="transmembrane region" description="Helical" evidence="6">
    <location>
        <begin position="182"/>
        <end position="209"/>
    </location>
</feature>
<dbReference type="AlphaFoldDB" id="A0AAQ3KWR6"/>
<keyword evidence="2 5" id="KW-0812">Transmembrane</keyword>
<accession>A0AAQ3KWR6</accession>
<feature type="transmembrane region" description="Helical" evidence="6">
    <location>
        <begin position="221"/>
        <end position="244"/>
    </location>
</feature>
<feature type="domain" description="TLC" evidence="7">
    <location>
        <begin position="48"/>
        <end position="252"/>
    </location>
</feature>
<evidence type="ECO:0000256" key="1">
    <source>
        <dbReference type="ARBA" id="ARBA00004141"/>
    </source>
</evidence>
<comment type="subcellular location">
    <subcellularLocation>
        <location evidence="1">Membrane</location>
        <topology evidence="1">Multi-pass membrane protein</topology>
    </subcellularLocation>
</comment>
<protein>
    <recommendedName>
        <fullName evidence="7">TLC domain-containing protein</fullName>
    </recommendedName>
</protein>
<evidence type="ECO:0000313" key="8">
    <source>
        <dbReference type="EMBL" id="WOL16194.1"/>
    </source>
</evidence>